<dbReference type="GO" id="GO:0051267">
    <property type="term" value="F:CP2 mannose-ethanolamine phosphotransferase activity"/>
    <property type="evidence" value="ECO:0007669"/>
    <property type="project" value="TreeGrafter"/>
</dbReference>
<dbReference type="RefSeq" id="XP_002427301.1">
    <property type="nucleotide sequence ID" value="XM_002427256.1"/>
</dbReference>
<proteinExistence type="inferred from homology"/>
<keyword evidence="8 11" id="KW-1133">Transmembrane helix</keyword>
<reference evidence="14" key="3">
    <citation type="submission" date="2020-05" db="UniProtKB">
        <authorList>
            <consortium name="EnsemblMetazoa"/>
        </authorList>
    </citation>
    <scope>IDENTIFICATION</scope>
    <source>
        <strain evidence="14">USDA</strain>
    </source>
</reference>
<dbReference type="eggNOG" id="KOG2125">
    <property type="taxonomic scope" value="Eukaryota"/>
</dbReference>
<evidence type="ECO:0000256" key="3">
    <source>
        <dbReference type="ARBA" id="ARBA00005315"/>
    </source>
</evidence>
<keyword evidence="15" id="KW-1185">Reference proteome</keyword>
<feature type="transmembrane region" description="Helical" evidence="11">
    <location>
        <begin position="460"/>
        <end position="477"/>
    </location>
</feature>
<feature type="transmembrane region" description="Helical" evidence="11">
    <location>
        <begin position="435"/>
        <end position="454"/>
    </location>
</feature>
<keyword evidence="9 11" id="KW-0472">Membrane</keyword>
<reference evidence="13" key="1">
    <citation type="submission" date="2007-04" db="EMBL/GenBank/DDBJ databases">
        <title>Annotation of Pediculus humanus corporis strain USDA.</title>
        <authorList>
            <person name="Kirkness E."/>
            <person name="Hannick L."/>
            <person name="Hass B."/>
            <person name="Bruggner R."/>
            <person name="Lawson D."/>
            <person name="Bidwell S."/>
            <person name="Joardar V."/>
            <person name="Caler E."/>
            <person name="Walenz B."/>
            <person name="Inman J."/>
            <person name="Schobel S."/>
            <person name="Galinsky K."/>
            <person name="Amedeo P."/>
            <person name="Strausberg R."/>
        </authorList>
    </citation>
    <scope>NUCLEOTIDE SEQUENCE</scope>
    <source>
        <strain evidence="13">USDA</strain>
    </source>
</reference>
<dbReference type="PANTHER" id="PTHR23072:SF0">
    <property type="entry name" value="GPI ETHANOLAMINE PHOSPHATE TRANSFERASE 2"/>
    <property type="match status" value="1"/>
</dbReference>
<evidence type="ECO:0000256" key="8">
    <source>
        <dbReference type="ARBA" id="ARBA00022989"/>
    </source>
</evidence>
<comment type="pathway">
    <text evidence="2">Glycolipid biosynthesis; glycosylphosphatidylinositol-anchor biosynthesis.</text>
</comment>
<reference evidence="13" key="2">
    <citation type="submission" date="2007-04" db="EMBL/GenBank/DDBJ databases">
        <title>The genome of the human body louse.</title>
        <authorList>
            <consortium name="The Human Body Louse Genome Consortium"/>
            <person name="Kirkness E."/>
            <person name="Walenz B."/>
            <person name="Hass B."/>
            <person name="Bruggner R."/>
            <person name="Strausberg R."/>
        </authorList>
    </citation>
    <scope>NUCLEOTIDE SEQUENCE</scope>
    <source>
        <strain evidence="13">USDA</strain>
    </source>
</reference>
<dbReference type="OrthoDB" id="272139at2759"/>
<dbReference type="InterPro" id="IPR037674">
    <property type="entry name" value="PIG-G_N"/>
</dbReference>
<dbReference type="InterPro" id="IPR039527">
    <property type="entry name" value="PIGG/GPI7"/>
</dbReference>
<dbReference type="GO" id="GO:0005789">
    <property type="term" value="C:endoplasmic reticulum membrane"/>
    <property type="evidence" value="ECO:0007669"/>
    <property type="project" value="UniProtKB-SubCell"/>
</dbReference>
<keyword evidence="5 13" id="KW-0808">Transferase</keyword>
<evidence type="ECO:0000256" key="7">
    <source>
        <dbReference type="ARBA" id="ARBA00022824"/>
    </source>
</evidence>
<evidence type="ECO:0000256" key="5">
    <source>
        <dbReference type="ARBA" id="ARBA00022679"/>
    </source>
</evidence>
<dbReference type="KEGG" id="phu:Phum_PHUM308720"/>
<dbReference type="Gene3D" id="3.40.720.10">
    <property type="entry name" value="Alkaline Phosphatase, subunit A"/>
    <property type="match status" value="1"/>
</dbReference>
<feature type="transmembrane region" description="Helical" evidence="11">
    <location>
        <begin position="603"/>
        <end position="628"/>
    </location>
</feature>
<dbReference type="Pfam" id="PF19316">
    <property type="entry name" value="PIGO_PIGG"/>
    <property type="match status" value="2"/>
</dbReference>
<gene>
    <name evidence="14" type="primary">8235803</name>
    <name evidence="13" type="ORF">Phum_PHUM308720</name>
</gene>
<dbReference type="CDD" id="cd16024">
    <property type="entry name" value="GPI_EPT_2"/>
    <property type="match status" value="1"/>
</dbReference>
<protein>
    <submittedName>
        <fullName evidence="13">GPI ethanolamine phosphate transferase, putative</fullName>
    </submittedName>
</protein>
<feature type="domain" description="GPI ethanolamine phosphate transferase 2 C-terminal" evidence="12">
    <location>
        <begin position="604"/>
        <end position="758"/>
    </location>
</feature>
<dbReference type="SUPFAM" id="SSF53649">
    <property type="entry name" value="Alkaline phosphatase-like"/>
    <property type="match status" value="1"/>
</dbReference>
<feature type="transmembrane region" description="Helical" evidence="11">
    <location>
        <begin position="684"/>
        <end position="705"/>
    </location>
</feature>
<sequence>MNYLQKDLYSFYVYFLSIIALCIYLYGFFPLDQRLYCLSFDFRNNSNNEYVTKRSVDKLAIILIDSLRYDFVMENSNQVLMPFTTTSILNNESCLVKIKTESPTVTMPRIKAITSGSTSNYIDVVMNVMTSNYEEDNFIKKAFNNGLKILFYGDDTWLKLFPNTFYRYEGTSSFFALDFTEVDDNVTKNAYKELKRNDWDIIILHYLGLDHIGHLEGPAGELAKSKLIEMDDIIKNISLHFKALENERNLKTMLLVTSDHGMKDSGGHGGVTPSEIFVPIVSVGKPCKALPGWPINYTAFQTDIAPTVSALLGLSTPVKSIGKIIPNLLHYSNQEEILSYLENSRLQLKNFEEVSHLDLNLLDVNFNQSLNTNIKITVEKYYKYLNSVTEKLIKAKSNFSYLYIFIGLFLLWVSLISLLYRLSKSFQKPIKPYQKFLIFGILIHGISYGSTSFIEEEHQTWYFLWLTFSIMAAFESLSIRNISFKKKTFIFFSWILLCLSHRFIRKLNQTGDKWAFLPDIKSFLNSSDGQNWLNIFFFLGISFIFVTAIMNSLTFYQILSFGLCLICIVLYRINTGRTFEVAMFWTFFTIFFIQTINKKHSKYLIWLLISCLLMRPHNTLLLMFQLLASQVINMLLKSTNDTLWKTIIYIWLGNVFYYYQGNSNSLANIDIAPGFTGLNTYNPFYAGIMILSHTFNGQIFSFILSPRLILVNAILRIIPLTLYCTFMVLNLNHLFIWSVFSPKLLYEATISFLFLFLILALYRATFAEAAAKSAFLLANLIFF</sequence>
<feature type="transmembrane region" description="Helical" evidence="11">
    <location>
        <begin position="717"/>
        <end position="738"/>
    </location>
</feature>
<dbReference type="STRING" id="121224.E0VMF7"/>
<feature type="transmembrane region" description="Helical" evidence="11">
    <location>
        <begin position="401"/>
        <end position="423"/>
    </location>
</feature>
<feature type="transmembrane region" description="Helical" evidence="11">
    <location>
        <begin position="555"/>
        <end position="573"/>
    </location>
</feature>
<dbReference type="PANTHER" id="PTHR23072">
    <property type="entry name" value="PHOSPHATIDYLINOSITOL GLYCAN-RELATED"/>
    <property type="match status" value="1"/>
</dbReference>
<evidence type="ECO:0000256" key="9">
    <source>
        <dbReference type="ARBA" id="ARBA00023136"/>
    </source>
</evidence>
<evidence type="ECO:0000313" key="14">
    <source>
        <dbReference type="EnsemblMetazoa" id="PHUM308720-PA"/>
    </source>
</evidence>
<evidence type="ECO:0000313" key="15">
    <source>
        <dbReference type="Proteomes" id="UP000009046"/>
    </source>
</evidence>
<dbReference type="Proteomes" id="UP000009046">
    <property type="component" value="Unassembled WGS sequence"/>
</dbReference>
<keyword evidence="6 11" id="KW-0812">Transmembrane</keyword>
<evidence type="ECO:0000256" key="4">
    <source>
        <dbReference type="ARBA" id="ARBA00022502"/>
    </source>
</evidence>
<dbReference type="FunCoup" id="E0VMF7">
    <property type="interactions" value="813"/>
</dbReference>
<feature type="transmembrane region" description="Helical" evidence="11">
    <location>
        <begin position="12"/>
        <end position="29"/>
    </location>
</feature>
<evidence type="ECO:0000313" key="13">
    <source>
        <dbReference type="EMBL" id="EEB14563.1"/>
    </source>
</evidence>
<dbReference type="GeneID" id="8235803"/>
<dbReference type="OMA" id="SWNQTGQ"/>
<keyword evidence="7" id="KW-0256">Endoplasmic reticulum</keyword>
<dbReference type="EMBL" id="AAZO01003584">
    <property type="status" value="NOT_ANNOTATED_CDS"/>
    <property type="molecule type" value="Genomic_DNA"/>
</dbReference>
<dbReference type="HOGENOM" id="CLU_004770_0_0_1"/>
<dbReference type="VEuPathDB" id="VectorBase:PHUM308720"/>
<comment type="subcellular location">
    <subcellularLocation>
        <location evidence="1">Endoplasmic reticulum membrane</location>
        <topology evidence="1">Multi-pass membrane protein</topology>
    </subcellularLocation>
</comment>
<feature type="transmembrane region" description="Helical" evidence="11">
    <location>
        <begin position="744"/>
        <end position="762"/>
    </location>
</feature>
<keyword evidence="10" id="KW-0325">Glycoprotein</keyword>
<evidence type="ECO:0000259" key="12">
    <source>
        <dbReference type="Pfam" id="PF19316"/>
    </source>
</evidence>
<dbReference type="EnsemblMetazoa" id="PHUM308720-RA">
    <property type="protein sequence ID" value="PHUM308720-PA"/>
    <property type="gene ID" value="PHUM308720"/>
</dbReference>
<dbReference type="InterPro" id="IPR017850">
    <property type="entry name" value="Alkaline_phosphatase_core_sf"/>
</dbReference>
<evidence type="ECO:0000256" key="10">
    <source>
        <dbReference type="ARBA" id="ARBA00023180"/>
    </source>
</evidence>
<feature type="transmembrane region" description="Helical" evidence="11">
    <location>
        <begin position="532"/>
        <end position="550"/>
    </location>
</feature>
<dbReference type="EMBL" id="DS235307">
    <property type="protein sequence ID" value="EEB14563.1"/>
    <property type="molecule type" value="Genomic_DNA"/>
</dbReference>
<accession>E0VMF7</accession>
<dbReference type="InterPro" id="IPR045687">
    <property type="entry name" value="PIGG/GPI7_C"/>
</dbReference>
<feature type="domain" description="GPI ethanolamine phosphate transferase 2 C-terminal" evidence="12">
    <location>
        <begin position="397"/>
        <end position="564"/>
    </location>
</feature>
<evidence type="ECO:0000256" key="6">
    <source>
        <dbReference type="ARBA" id="ARBA00022692"/>
    </source>
</evidence>
<dbReference type="InParanoid" id="E0VMF7"/>
<dbReference type="CTD" id="8235803"/>
<organism>
    <name type="scientific">Pediculus humanus subsp. corporis</name>
    <name type="common">Body louse</name>
    <dbReference type="NCBI Taxonomy" id="121224"/>
    <lineage>
        <taxon>Eukaryota</taxon>
        <taxon>Metazoa</taxon>
        <taxon>Ecdysozoa</taxon>
        <taxon>Arthropoda</taxon>
        <taxon>Hexapoda</taxon>
        <taxon>Insecta</taxon>
        <taxon>Pterygota</taxon>
        <taxon>Neoptera</taxon>
        <taxon>Paraneoptera</taxon>
        <taxon>Psocodea</taxon>
        <taxon>Troctomorpha</taxon>
        <taxon>Phthiraptera</taxon>
        <taxon>Anoplura</taxon>
        <taxon>Pediculidae</taxon>
        <taxon>Pediculus</taxon>
    </lineage>
</organism>
<keyword evidence="4" id="KW-0337">GPI-anchor biosynthesis</keyword>
<dbReference type="GO" id="GO:0006506">
    <property type="term" value="P:GPI anchor biosynthetic process"/>
    <property type="evidence" value="ECO:0007669"/>
    <property type="project" value="UniProtKB-UniPathway"/>
</dbReference>
<name>E0VMF7_PEDHC</name>
<dbReference type="Pfam" id="PF01663">
    <property type="entry name" value="Phosphodiest"/>
    <property type="match status" value="1"/>
</dbReference>
<dbReference type="InterPro" id="IPR002591">
    <property type="entry name" value="Phosphodiest/P_Trfase"/>
</dbReference>
<dbReference type="UniPathway" id="UPA00196"/>
<evidence type="ECO:0000256" key="1">
    <source>
        <dbReference type="ARBA" id="ARBA00004477"/>
    </source>
</evidence>
<feature type="transmembrane region" description="Helical" evidence="11">
    <location>
        <begin position="579"/>
        <end position="596"/>
    </location>
</feature>
<comment type="similarity">
    <text evidence="3">Belongs to the PIGG/PIGN/PIGO family. PIGG subfamily.</text>
</comment>
<dbReference type="AlphaFoldDB" id="E0VMF7"/>
<evidence type="ECO:0000256" key="2">
    <source>
        <dbReference type="ARBA" id="ARBA00004687"/>
    </source>
</evidence>
<evidence type="ECO:0000256" key="11">
    <source>
        <dbReference type="SAM" id="Phobius"/>
    </source>
</evidence>